<dbReference type="KEGG" id="mrr:Moror_8823"/>
<dbReference type="EMBL" id="AWSO01000225">
    <property type="protein sequence ID" value="ESK93100.1"/>
    <property type="molecule type" value="Genomic_DNA"/>
</dbReference>
<comment type="caution">
    <text evidence="6">The sequence shown here is derived from an EMBL/GenBank/DDBJ whole genome shotgun (WGS) entry which is preliminary data.</text>
</comment>
<evidence type="ECO:0000256" key="4">
    <source>
        <dbReference type="ARBA" id="ARBA00022840"/>
    </source>
</evidence>
<sequence length="325" mass="36965">MPNARSSDTSNYESLRQQRRDQMSAIVWNTDFRWWKQTSGPVITEPAHTEFWYGNPPFYVSILNPAPGTLAGDLLTLSRDIPSAFYDQNVEINGDVVKILGSEEVKPLPDWEAMDSVRDDILPGPELTQLPIVTVDDTLHFVKTCRSKYEILNLLKCRGCPHVVQLLGRTEDGQLVFEKHPSDLMKVMALTAVDVKRRLLQVIDVMEALHTRGIVHRDVVARNFLITADDTLVACDLETDFASATCKAPELFVDNPTYTFESDVYGIGTLLWTLCYFNYPRLLSFYDTFPPPPPFEAVFFACLDPDVKRRPTLRELRVMAEDIQC</sequence>
<dbReference type="AlphaFoldDB" id="V2XKR8"/>
<keyword evidence="4" id="KW-0067">ATP-binding</keyword>
<dbReference type="OrthoDB" id="1668230at2759"/>
<protein>
    <submittedName>
        <fullName evidence="6">Cmgc family protein kinase</fullName>
    </submittedName>
</protein>
<reference evidence="6 7" key="1">
    <citation type="journal article" date="2014" name="BMC Genomics">
        <title>Genome and secretome analysis of the hemibiotrophic fungal pathogen, Moniliophthora roreri, which causes frosty pod rot disease of cacao: mechanisms of the biotrophic and necrotrophic phases.</title>
        <authorList>
            <person name="Meinhardt L.W."/>
            <person name="Costa G.G.L."/>
            <person name="Thomazella D.P.T."/>
            <person name="Teixeira P.J.P.L."/>
            <person name="Carazzolle M.F."/>
            <person name="Schuster S.C."/>
            <person name="Carlson J.E."/>
            <person name="Guiltinan M.J."/>
            <person name="Mieczkowski P."/>
            <person name="Farmer A."/>
            <person name="Ramaraj T."/>
            <person name="Crozier J."/>
            <person name="Davis R.E."/>
            <person name="Shao J."/>
            <person name="Melnick R.L."/>
            <person name="Pereira G.A.G."/>
            <person name="Bailey B.A."/>
        </authorList>
    </citation>
    <scope>NUCLEOTIDE SEQUENCE [LARGE SCALE GENOMIC DNA]</scope>
    <source>
        <strain evidence="6 7">MCA 2997</strain>
    </source>
</reference>
<keyword evidence="3 6" id="KW-0418">Kinase</keyword>
<gene>
    <name evidence="6" type="ORF">Moror_8823</name>
</gene>
<evidence type="ECO:0000259" key="5">
    <source>
        <dbReference type="PROSITE" id="PS50011"/>
    </source>
</evidence>
<evidence type="ECO:0000313" key="7">
    <source>
        <dbReference type="Proteomes" id="UP000017559"/>
    </source>
</evidence>
<dbReference type="GO" id="GO:0005524">
    <property type="term" value="F:ATP binding"/>
    <property type="evidence" value="ECO:0007669"/>
    <property type="project" value="UniProtKB-KW"/>
</dbReference>
<dbReference type="STRING" id="1381753.V2XKR8"/>
<accession>V2XKR8</accession>
<proteinExistence type="predicted"/>
<evidence type="ECO:0000256" key="1">
    <source>
        <dbReference type="ARBA" id="ARBA00022679"/>
    </source>
</evidence>
<keyword evidence="1" id="KW-0808">Transferase</keyword>
<keyword evidence="7" id="KW-1185">Reference proteome</keyword>
<dbReference type="CDD" id="cd00180">
    <property type="entry name" value="PKc"/>
    <property type="match status" value="1"/>
</dbReference>
<evidence type="ECO:0000256" key="2">
    <source>
        <dbReference type="ARBA" id="ARBA00022741"/>
    </source>
</evidence>
<dbReference type="Pfam" id="PF00069">
    <property type="entry name" value="Pkinase"/>
    <property type="match status" value="1"/>
</dbReference>
<organism evidence="6 7">
    <name type="scientific">Moniliophthora roreri (strain MCA 2997)</name>
    <name type="common">Cocoa frosty pod rot fungus</name>
    <name type="synonym">Crinipellis roreri</name>
    <dbReference type="NCBI Taxonomy" id="1381753"/>
    <lineage>
        <taxon>Eukaryota</taxon>
        <taxon>Fungi</taxon>
        <taxon>Dikarya</taxon>
        <taxon>Basidiomycota</taxon>
        <taxon>Agaricomycotina</taxon>
        <taxon>Agaricomycetes</taxon>
        <taxon>Agaricomycetidae</taxon>
        <taxon>Agaricales</taxon>
        <taxon>Marasmiineae</taxon>
        <taxon>Marasmiaceae</taxon>
        <taxon>Moniliophthora</taxon>
    </lineage>
</organism>
<dbReference type="InterPro" id="IPR000719">
    <property type="entry name" value="Prot_kinase_dom"/>
</dbReference>
<feature type="domain" description="Protein kinase" evidence="5">
    <location>
        <begin position="85"/>
        <end position="325"/>
    </location>
</feature>
<dbReference type="PANTHER" id="PTHR43289">
    <property type="entry name" value="MITOGEN-ACTIVATED PROTEIN KINASE KINASE KINASE 20-RELATED"/>
    <property type="match status" value="1"/>
</dbReference>
<dbReference type="Proteomes" id="UP000017559">
    <property type="component" value="Unassembled WGS sequence"/>
</dbReference>
<dbReference type="InterPro" id="IPR011009">
    <property type="entry name" value="Kinase-like_dom_sf"/>
</dbReference>
<evidence type="ECO:0000256" key="3">
    <source>
        <dbReference type="ARBA" id="ARBA00022777"/>
    </source>
</evidence>
<keyword evidence="2" id="KW-0547">Nucleotide-binding</keyword>
<dbReference type="PROSITE" id="PS50011">
    <property type="entry name" value="PROTEIN_KINASE_DOM"/>
    <property type="match status" value="1"/>
</dbReference>
<evidence type="ECO:0000313" key="6">
    <source>
        <dbReference type="EMBL" id="ESK93100.1"/>
    </source>
</evidence>
<dbReference type="Gene3D" id="1.10.510.10">
    <property type="entry name" value="Transferase(Phosphotransferase) domain 1"/>
    <property type="match status" value="1"/>
</dbReference>
<dbReference type="HOGENOM" id="CLU_066903_0_0_1"/>
<name>V2XKR8_MONRO</name>
<dbReference type="PANTHER" id="PTHR43289:SF33">
    <property type="entry name" value="SERINE_THREONINE KINASE 31"/>
    <property type="match status" value="1"/>
</dbReference>
<dbReference type="GO" id="GO:0004674">
    <property type="term" value="F:protein serine/threonine kinase activity"/>
    <property type="evidence" value="ECO:0007669"/>
    <property type="project" value="TreeGrafter"/>
</dbReference>
<dbReference type="SUPFAM" id="SSF56112">
    <property type="entry name" value="Protein kinase-like (PK-like)"/>
    <property type="match status" value="1"/>
</dbReference>